<geneLocation type="plasmid" evidence="2">
    <name>pBS72</name>
</geneLocation>
<reference evidence="2" key="3">
    <citation type="journal article" date="2004" name="Mol. Biol. (Mosk.)">
        <title>The replication system of plasmids from Bacillus subtilis environmental isolates.</title>
        <authorList>
            <person name="Lagodich A.V."/>
            <person name="Shtaniuk Iu.V."/>
            <person name="Prozorov A.A."/>
            <person name="Titok M.A."/>
        </authorList>
    </citation>
    <scope>NUCLEOTIDE SEQUENCE</scope>
    <source>
        <strain evidence="2">72</strain>
        <plasmid evidence="2">pBS72</plasmid>
    </source>
</reference>
<feature type="transmembrane region" description="Helical" evidence="1">
    <location>
        <begin position="5"/>
        <end position="25"/>
    </location>
</feature>
<keyword evidence="2" id="KW-0614">Plasmid</keyword>
<keyword evidence="1" id="KW-1133">Transmembrane helix</keyword>
<accession>A0A1J0AKV2</accession>
<dbReference type="AlphaFoldDB" id="A0A1J0AKV2"/>
<reference evidence="2" key="5">
    <citation type="submission" date="2016-08" db="EMBL/GenBank/DDBJ databases">
        <authorList>
            <person name="Satsunkevich N.E."/>
            <person name="Valentovich L.N."/>
            <person name="Kolomiets E.I."/>
            <person name="Titok M.A."/>
        </authorList>
    </citation>
    <scope>NUCLEOTIDE SEQUENCE</scope>
    <source>
        <strain evidence="2">72</strain>
        <plasmid evidence="2">pBS72</plasmid>
    </source>
</reference>
<keyword evidence="1" id="KW-0812">Transmembrane</keyword>
<name>A0A1J0AKV2_BACIU</name>
<sequence>MYKTFIALFVLFCTGFISFGLYSYATNLGGIRDTVNNVFSWLSGPFIGMGIVFVIVGIPALVLIARNRLEDEKKI</sequence>
<dbReference type="EMBL" id="KX711616">
    <property type="protein sequence ID" value="APB62371.1"/>
    <property type="molecule type" value="Genomic_DNA"/>
</dbReference>
<evidence type="ECO:0000256" key="1">
    <source>
        <dbReference type="SAM" id="Phobius"/>
    </source>
</evidence>
<protein>
    <recommendedName>
        <fullName evidence="3">DUF3955 domain-containing protein</fullName>
    </recommendedName>
</protein>
<dbReference type="RefSeq" id="WP_166852653.1">
    <property type="nucleotide sequence ID" value="NZ_JARTBI010000013.1"/>
</dbReference>
<feature type="transmembrane region" description="Helical" evidence="1">
    <location>
        <begin position="45"/>
        <end position="65"/>
    </location>
</feature>
<evidence type="ECO:0000313" key="2">
    <source>
        <dbReference type="EMBL" id="APB62371.1"/>
    </source>
</evidence>
<evidence type="ECO:0008006" key="3">
    <source>
        <dbReference type="Google" id="ProtNLM"/>
    </source>
</evidence>
<proteinExistence type="predicted"/>
<gene>
    <name evidence="2" type="ORF">pBS72_1020</name>
</gene>
<reference evidence="2" key="4">
    <citation type="journal article" date="2006" name="Microbiology">
        <title>The replicative polymerases PolC and DnaE are required for theta replication of the Bacillus subtilis plasmid pBS72.</title>
        <authorList>
            <person name="Titok M."/>
            <person name="Suski C."/>
            <person name="Dalmais B."/>
            <person name="Ehrlich S.D."/>
            <person name="Janniere L."/>
        </authorList>
    </citation>
    <scope>NUCLEOTIDE SEQUENCE</scope>
    <source>
        <strain evidence="2">72</strain>
        <plasmid evidence="2">pBS72</plasmid>
    </source>
</reference>
<keyword evidence="1" id="KW-0472">Membrane</keyword>
<reference evidence="2" key="2">
    <citation type="journal article" date="2003" name="Plasmid">
        <title>Bacillus subtilis soil isolates: plasmid replicon analysis and construction of a new theta-replicating vector.</title>
        <authorList>
            <person name="Titok M.A."/>
            <person name="Chapuis J."/>
            <person name="Selezneva Y.V."/>
            <person name="Lagodich A.V."/>
            <person name="Prokulevich V.A."/>
            <person name="Ehrlich S.D."/>
            <person name="Janniere L."/>
        </authorList>
    </citation>
    <scope>NUCLEOTIDE SEQUENCE</scope>
    <source>
        <strain evidence="2">72</strain>
        <plasmid evidence="2">pBS72</plasmid>
    </source>
</reference>
<reference evidence="2" key="1">
    <citation type="journal article" date="2002" name="Mikrobiologiia">
        <title>Soil strain of Bacillus subtilis harboring a large plasmid that mediates high-frequency conjugal mobilization.</title>
        <authorList>
            <person name="Lotareva O.V."/>
            <person name="Poluektova E.U."/>
            <person name="Titok M.A."/>
            <person name="Prozorov A.A."/>
        </authorList>
    </citation>
    <scope>NUCLEOTIDE SEQUENCE</scope>
    <source>
        <strain evidence="2">72</strain>
        <plasmid evidence="2">pBS72</plasmid>
    </source>
</reference>
<organism evidence="2">
    <name type="scientific">Bacillus subtilis</name>
    <dbReference type="NCBI Taxonomy" id="1423"/>
    <lineage>
        <taxon>Bacteria</taxon>
        <taxon>Bacillati</taxon>
        <taxon>Bacillota</taxon>
        <taxon>Bacilli</taxon>
        <taxon>Bacillales</taxon>
        <taxon>Bacillaceae</taxon>
        <taxon>Bacillus</taxon>
    </lineage>
</organism>